<dbReference type="Pfam" id="PF00587">
    <property type="entry name" value="tRNA-synt_2b"/>
    <property type="match status" value="1"/>
</dbReference>
<sequence length="546" mass="61456">MLSLRLTSFTHLLSPPSSAAIARRSRAILRRRHHLRKRPLAASFSAQSATAETQDRVNNSKNRVPEQVITPRSQDFNAWYLDVIANAELADYGPVRGTMVIRPYGYAIWEAIQEYLNVKFKETGHSNMYFPQFIPYSFIEKEASHVEGFSPELALVTIGGGKELEEKLVVRPTSETIVNHMFTQWIHSYRDLPLLINQWANVTRWEMRTKPFVRTLEFLWQEGHTAHASPEEAEDEAIQMIDIYTRFAYEQAAIPVITGRKSKVETFAGACKTYTIEAMMGDKKALQAGTSHNLGQNFSRAFGTQFTDENGIREHVWQTSWAISTRFVGGIIMTHGDDAGLILPPKIAPIQVVIVPIWKKDEEKAAVLNAALTVKDVLQKSGIKVKLDDSDQRTPGWKFNFWEMKGVPLRIEIGPRDVASGSVVISRRDIPGKQGKVFGISMEPSNLEAYVKDKLDEIQSSLLERAIAFRDSNIVDVSTYNDLKAAISEGKWARGPWSASDEDELKVKEETGATIRCYPFEQPKGIKTCLMTGNPAEEVAIFAKSY</sequence>
<dbReference type="InterPro" id="IPR002316">
    <property type="entry name" value="Pro-tRNA-ligase_IIa"/>
</dbReference>
<name>A0A1S3VEJ3_VIGRR</name>
<feature type="region of interest" description="Disordered" evidence="8">
    <location>
        <begin position="41"/>
        <end position="63"/>
    </location>
</feature>
<keyword evidence="4" id="KW-0067">ATP-binding</keyword>
<dbReference type="PANTHER" id="PTHR43382">
    <property type="entry name" value="PROLYL-TRNA SYNTHETASE"/>
    <property type="match status" value="1"/>
</dbReference>
<dbReference type="InterPro" id="IPR004499">
    <property type="entry name" value="Pro-tRNA-ligase_IIa_arc-type"/>
</dbReference>
<evidence type="ECO:0000256" key="8">
    <source>
        <dbReference type="SAM" id="MobiDB-lite"/>
    </source>
</evidence>
<dbReference type="OrthoDB" id="1350766at2759"/>
<reference evidence="10" key="1">
    <citation type="journal article" date="2014" name="Nat. Commun.">
        <title>Genome sequence of mungbean and insights into evolution within Vigna species.</title>
        <authorList>
            <person name="Kang Y.J."/>
            <person name="Kim S.K."/>
            <person name="Kim M.Y."/>
            <person name="Lestari P."/>
            <person name="Kim K.H."/>
            <person name="Ha B.K."/>
            <person name="Jun T.H."/>
            <person name="Hwang W.J."/>
            <person name="Lee T."/>
            <person name="Lee J."/>
            <person name="Shim S."/>
            <person name="Yoon M.Y."/>
            <person name="Jang Y.E."/>
            <person name="Han K.S."/>
            <person name="Taeprayoon P."/>
            <person name="Yoon N."/>
            <person name="Somta P."/>
            <person name="Tanya P."/>
            <person name="Kim K.S."/>
            <person name="Gwag J.G."/>
            <person name="Moon J.K."/>
            <person name="Lee Y.H."/>
            <person name="Park B.S."/>
            <person name="Bombarely A."/>
            <person name="Doyle J.J."/>
            <person name="Jackson S.A."/>
            <person name="Schafleitner R."/>
            <person name="Srinives P."/>
            <person name="Varshney R.K."/>
            <person name="Lee S.H."/>
        </authorList>
    </citation>
    <scope>NUCLEOTIDE SEQUENCE [LARGE SCALE GENOMIC DNA]</scope>
    <source>
        <strain evidence="10">cv. VC1973A</strain>
    </source>
</reference>
<comment type="catalytic activity">
    <reaction evidence="7">
        <text>tRNA(Pro) + L-proline + ATP = L-prolyl-tRNA(Pro) + AMP + diphosphate</text>
        <dbReference type="Rhea" id="RHEA:14305"/>
        <dbReference type="Rhea" id="RHEA-COMP:9700"/>
        <dbReference type="Rhea" id="RHEA-COMP:9702"/>
        <dbReference type="ChEBI" id="CHEBI:30616"/>
        <dbReference type="ChEBI" id="CHEBI:33019"/>
        <dbReference type="ChEBI" id="CHEBI:60039"/>
        <dbReference type="ChEBI" id="CHEBI:78442"/>
        <dbReference type="ChEBI" id="CHEBI:78532"/>
        <dbReference type="ChEBI" id="CHEBI:456215"/>
        <dbReference type="EC" id="6.1.1.15"/>
    </reaction>
</comment>
<evidence type="ECO:0000259" key="9">
    <source>
        <dbReference type="PROSITE" id="PS50862"/>
    </source>
</evidence>
<evidence type="ECO:0000313" key="11">
    <source>
        <dbReference type="RefSeq" id="XP_014516685.1"/>
    </source>
</evidence>
<dbReference type="CDD" id="cd00862">
    <property type="entry name" value="ProRS_anticodon_zinc"/>
    <property type="match status" value="1"/>
</dbReference>
<keyword evidence="3" id="KW-0547">Nucleotide-binding</keyword>
<dbReference type="Pfam" id="PF03129">
    <property type="entry name" value="HGTP_anticodon"/>
    <property type="match status" value="1"/>
</dbReference>
<dbReference type="PROSITE" id="PS50862">
    <property type="entry name" value="AA_TRNA_LIGASE_II"/>
    <property type="match status" value="1"/>
</dbReference>
<dbReference type="GO" id="GO:0006433">
    <property type="term" value="P:prolyl-tRNA aminoacylation"/>
    <property type="evidence" value="ECO:0007669"/>
    <property type="project" value="InterPro"/>
</dbReference>
<dbReference type="InterPro" id="IPR033721">
    <property type="entry name" value="ProRS_core_arch_euk"/>
</dbReference>
<dbReference type="PANTHER" id="PTHR43382:SF3">
    <property type="entry name" value="PROLINE--TRNA LIGASE, CHLOROPLASTIC_MITOCHONDRIAL"/>
    <property type="match status" value="1"/>
</dbReference>
<dbReference type="InterPro" id="IPR002314">
    <property type="entry name" value="aa-tRNA-synt_IIb"/>
</dbReference>
<dbReference type="KEGG" id="vra:106774263"/>
<evidence type="ECO:0000256" key="2">
    <source>
        <dbReference type="ARBA" id="ARBA00022598"/>
    </source>
</evidence>
<dbReference type="FunFam" id="3.30.930.10:FF:000023">
    <property type="entry name" value="Proline--tRNA ligase"/>
    <property type="match status" value="1"/>
</dbReference>
<dbReference type="Pfam" id="PF09180">
    <property type="entry name" value="ProRS-C_1"/>
    <property type="match status" value="1"/>
</dbReference>
<protein>
    <recommendedName>
        <fullName evidence="1">proline--tRNA ligase</fullName>
        <ecNumber evidence="1">6.1.1.15</ecNumber>
    </recommendedName>
    <alternativeName>
        <fullName evidence="6">Prolyl-tRNA synthetase</fullName>
    </alternativeName>
</protein>
<dbReference type="GO" id="GO:0009570">
    <property type="term" value="C:chloroplast stroma"/>
    <property type="evidence" value="ECO:0007669"/>
    <property type="project" value="TreeGrafter"/>
</dbReference>
<evidence type="ECO:0000256" key="3">
    <source>
        <dbReference type="ARBA" id="ARBA00022741"/>
    </source>
</evidence>
<feature type="domain" description="Aminoacyl-transfer RNA synthetases class-II family profile" evidence="9">
    <location>
        <begin position="96"/>
        <end position="344"/>
    </location>
</feature>
<dbReference type="InterPro" id="IPR006195">
    <property type="entry name" value="aa-tRNA-synth_II"/>
</dbReference>
<dbReference type="InterPro" id="IPR004154">
    <property type="entry name" value="Anticodon-bd"/>
</dbReference>
<dbReference type="GO" id="GO:0005524">
    <property type="term" value="F:ATP binding"/>
    <property type="evidence" value="ECO:0007669"/>
    <property type="project" value="UniProtKB-KW"/>
</dbReference>
<dbReference type="HAMAP" id="MF_01571">
    <property type="entry name" value="Pro_tRNA_synth_type3"/>
    <property type="match status" value="1"/>
</dbReference>
<feature type="compositionally biased region" description="Polar residues" evidence="8">
    <location>
        <begin position="44"/>
        <end position="62"/>
    </location>
</feature>
<dbReference type="CDD" id="cd00778">
    <property type="entry name" value="ProRS_core_arch_euk"/>
    <property type="match status" value="1"/>
</dbReference>
<dbReference type="PRINTS" id="PR01046">
    <property type="entry name" value="TRNASYNTHPRO"/>
</dbReference>
<dbReference type="SUPFAM" id="SSF55681">
    <property type="entry name" value="Class II aaRS and biotin synthetases"/>
    <property type="match status" value="1"/>
</dbReference>
<proteinExistence type="inferred from homology"/>
<dbReference type="InterPro" id="IPR036621">
    <property type="entry name" value="Anticodon-bd_dom_sf"/>
</dbReference>
<evidence type="ECO:0000256" key="5">
    <source>
        <dbReference type="ARBA" id="ARBA00023146"/>
    </source>
</evidence>
<dbReference type="GO" id="GO:0004827">
    <property type="term" value="F:proline-tRNA ligase activity"/>
    <property type="evidence" value="ECO:0007669"/>
    <property type="project" value="UniProtKB-EC"/>
</dbReference>
<keyword evidence="10" id="KW-1185">Reference proteome</keyword>
<dbReference type="RefSeq" id="XP_014516685.1">
    <property type="nucleotide sequence ID" value="XM_014661199.2"/>
</dbReference>
<dbReference type="Gene3D" id="3.30.930.10">
    <property type="entry name" value="Bira Bifunctional Protein, Domain 2"/>
    <property type="match status" value="1"/>
</dbReference>
<dbReference type="FunFam" id="3.30.110.30:FF:000004">
    <property type="entry name" value="Proline--tRNA ligase, chloroplastic/mitochondrial"/>
    <property type="match status" value="1"/>
</dbReference>
<keyword evidence="2 11" id="KW-0436">Ligase</keyword>
<dbReference type="GO" id="GO:0005739">
    <property type="term" value="C:mitochondrion"/>
    <property type="evidence" value="ECO:0007669"/>
    <property type="project" value="TreeGrafter"/>
</dbReference>
<dbReference type="InterPro" id="IPR045864">
    <property type="entry name" value="aa-tRNA-synth_II/BPL/LPL"/>
</dbReference>
<dbReference type="InterPro" id="IPR017449">
    <property type="entry name" value="Pro-tRNA_synth_II"/>
</dbReference>
<accession>A0A1S3VEJ3</accession>
<dbReference type="Proteomes" id="UP000087766">
    <property type="component" value="Chromosome 1"/>
</dbReference>
<dbReference type="FunFam" id="3.40.50.800:FF:000016">
    <property type="entry name" value="Proline--tRNA ligase, chloroplastic/mitochondrial"/>
    <property type="match status" value="1"/>
</dbReference>
<dbReference type="SUPFAM" id="SSF52954">
    <property type="entry name" value="Class II aaRS ABD-related"/>
    <property type="match status" value="1"/>
</dbReference>
<dbReference type="NCBIfam" id="TIGR00408">
    <property type="entry name" value="proS_fam_I"/>
    <property type="match status" value="1"/>
</dbReference>
<evidence type="ECO:0000256" key="4">
    <source>
        <dbReference type="ARBA" id="ARBA00022840"/>
    </source>
</evidence>
<gene>
    <name evidence="11" type="primary">LOC106774263</name>
</gene>
<dbReference type="GeneID" id="106774263"/>
<evidence type="ECO:0000256" key="6">
    <source>
        <dbReference type="ARBA" id="ARBA00029731"/>
    </source>
</evidence>
<dbReference type="GO" id="GO:0017101">
    <property type="term" value="C:aminoacyl-tRNA synthetase multienzyme complex"/>
    <property type="evidence" value="ECO:0007669"/>
    <property type="project" value="TreeGrafter"/>
</dbReference>
<evidence type="ECO:0000256" key="1">
    <source>
        <dbReference type="ARBA" id="ARBA00012831"/>
    </source>
</evidence>
<dbReference type="Gene3D" id="3.40.50.800">
    <property type="entry name" value="Anticodon-binding domain"/>
    <property type="match status" value="1"/>
</dbReference>
<dbReference type="Gene3D" id="3.30.110.30">
    <property type="entry name" value="C-terminal domain of ProRS"/>
    <property type="match status" value="1"/>
</dbReference>
<organism evidence="10 11">
    <name type="scientific">Vigna radiata var. radiata</name>
    <name type="common">Mung bean</name>
    <name type="synonym">Phaseolus aureus</name>
    <dbReference type="NCBI Taxonomy" id="3916"/>
    <lineage>
        <taxon>Eukaryota</taxon>
        <taxon>Viridiplantae</taxon>
        <taxon>Streptophyta</taxon>
        <taxon>Embryophyta</taxon>
        <taxon>Tracheophyta</taxon>
        <taxon>Spermatophyta</taxon>
        <taxon>Magnoliopsida</taxon>
        <taxon>eudicotyledons</taxon>
        <taxon>Gunneridae</taxon>
        <taxon>Pentapetalae</taxon>
        <taxon>rosids</taxon>
        <taxon>fabids</taxon>
        <taxon>Fabales</taxon>
        <taxon>Fabaceae</taxon>
        <taxon>Papilionoideae</taxon>
        <taxon>50 kb inversion clade</taxon>
        <taxon>NPAAA clade</taxon>
        <taxon>indigoferoid/millettioid clade</taxon>
        <taxon>Phaseoleae</taxon>
        <taxon>Vigna</taxon>
    </lineage>
</organism>
<evidence type="ECO:0000256" key="7">
    <source>
        <dbReference type="ARBA" id="ARBA00047671"/>
    </source>
</evidence>
<dbReference type="STRING" id="3916.A0A1S3VEJ3"/>
<evidence type="ECO:0000313" key="10">
    <source>
        <dbReference type="Proteomes" id="UP000087766"/>
    </source>
</evidence>
<dbReference type="SUPFAM" id="SSF64586">
    <property type="entry name" value="C-terminal domain of ProRS"/>
    <property type="match status" value="1"/>
</dbReference>
<dbReference type="EC" id="6.1.1.15" evidence="1"/>
<dbReference type="InterPro" id="IPR016061">
    <property type="entry name" value="Pro-tRNA_ligase_II_C"/>
</dbReference>
<reference evidence="11" key="2">
    <citation type="submission" date="2025-08" db="UniProtKB">
        <authorList>
            <consortium name="RefSeq"/>
        </authorList>
    </citation>
    <scope>IDENTIFICATION</scope>
    <source>
        <tissue evidence="11">Leaf</tissue>
    </source>
</reference>
<keyword evidence="5" id="KW-0030">Aminoacyl-tRNA synthetase</keyword>
<dbReference type="AlphaFoldDB" id="A0A1S3VEJ3"/>
<dbReference type="SMART" id="SM00946">
    <property type="entry name" value="ProRS-C_1"/>
    <property type="match status" value="1"/>
</dbReference>